<feature type="compositionally biased region" description="Polar residues" evidence="19">
    <location>
        <begin position="1104"/>
        <end position="1113"/>
    </location>
</feature>
<dbReference type="InterPro" id="IPR036259">
    <property type="entry name" value="MFS_trans_sf"/>
</dbReference>
<evidence type="ECO:0000256" key="7">
    <source>
        <dbReference type="ARBA" id="ARBA00022443"/>
    </source>
</evidence>
<feature type="compositionally biased region" description="Gly residues" evidence="19">
    <location>
        <begin position="1208"/>
        <end position="1218"/>
    </location>
</feature>
<dbReference type="InterPro" id="IPR035821">
    <property type="entry name" value="Sla1_SH3_3"/>
</dbReference>
<dbReference type="OrthoDB" id="26539at2759"/>
<dbReference type="SUPFAM" id="SSF50044">
    <property type="entry name" value="SH3-domain"/>
    <property type="match status" value="3"/>
</dbReference>
<feature type="region of interest" description="Disordered" evidence="19">
    <location>
        <begin position="971"/>
        <end position="1032"/>
    </location>
</feature>
<feature type="transmembrane region" description="Helical" evidence="20">
    <location>
        <begin position="313"/>
        <end position="338"/>
    </location>
</feature>
<evidence type="ECO:0000259" key="21">
    <source>
        <dbReference type="PROSITE" id="PS50002"/>
    </source>
</evidence>
<reference evidence="23 24" key="1">
    <citation type="journal article" date="2018" name="IMA Fungus">
        <title>IMA Genome-F 9: Draft genome sequence of Annulohypoxylon stygium, Aspergillus mulundensis, Berkeleyomyces basicola (syn. Thielaviopsis basicola), Ceratocystis smalleyi, two Cercospora beticola strains, Coleophoma cylindrospora, Fusarium fracticaudum, Phialophora cf. hyalina, and Morchella septimelata.</title>
        <authorList>
            <person name="Wingfield B.D."/>
            <person name="Bills G.F."/>
            <person name="Dong Y."/>
            <person name="Huang W."/>
            <person name="Nel W.J."/>
            <person name="Swalarsk-Parry B.S."/>
            <person name="Vaghefi N."/>
            <person name="Wilken P.M."/>
            <person name="An Z."/>
            <person name="de Beer Z.W."/>
            <person name="De Vos L."/>
            <person name="Chen L."/>
            <person name="Duong T.A."/>
            <person name="Gao Y."/>
            <person name="Hammerbacher A."/>
            <person name="Kikkert J.R."/>
            <person name="Li Y."/>
            <person name="Li H."/>
            <person name="Li K."/>
            <person name="Li Q."/>
            <person name="Liu X."/>
            <person name="Ma X."/>
            <person name="Naidoo K."/>
            <person name="Pethybridge S.J."/>
            <person name="Sun J."/>
            <person name="Steenkamp E.T."/>
            <person name="van der Nest M.A."/>
            <person name="van Wyk S."/>
            <person name="Wingfield M.J."/>
            <person name="Xiong C."/>
            <person name="Yue Q."/>
            <person name="Zhang X."/>
        </authorList>
    </citation>
    <scope>NUCLEOTIDE SEQUENCE [LARGE SCALE GENOMIC DNA]</scope>
    <source>
        <strain evidence="23 24">BP5796</strain>
    </source>
</reference>
<dbReference type="SMART" id="SM00326">
    <property type="entry name" value="SH3"/>
    <property type="match status" value="3"/>
</dbReference>
<dbReference type="PROSITE" id="PS50002">
    <property type="entry name" value="SH3"/>
    <property type="match status" value="3"/>
</dbReference>
<dbReference type="InterPro" id="IPR013761">
    <property type="entry name" value="SAM/pointed_sf"/>
</dbReference>
<dbReference type="Gene3D" id="1.10.150.50">
    <property type="entry name" value="Transcription Factor, Ets-1"/>
    <property type="match status" value="1"/>
</dbReference>
<evidence type="ECO:0000313" key="24">
    <source>
        <dbReference type="Proteomes" id="UP000256328"/>
    </source>
</evidence>
<keyword evidence="17" id="KW-0206">Cytoskeleton</keyword>
<dbReference type="Gene3D" id="2.30.30.700">
    <property type="entry name" value="SLA1 homology domain 1"/>
    <property type="match status" value="1"/>
</dbReference>
<feature type="transmembrane region" description="Helical" evidence="20">
    <location>
        <begin position="437"/>
        <end position="458"/>
    </location>
</feature>
<evidence type="ECO:0000256" key="19">
    <source>
        <dbReference type="SAM" id="MobiDB-lite"/>
    </source>
</evidence>
<dbReference type="InterPro" id="IPR020846">
    <property type="entry name" value="MFS_dom"/>
</dbReference>
<dbReference type="Pfam" id="PF14604">
    <property type="entry name" value="SH3_9"/>
    <property type="match status" value="1"/>
</dbReference>
<evidence type="ECO:0000256" key="8">
    <source>
        <dbReference type="ARBA" id="ARBA00022448"/>
    </source>
</evidence>
<dbReference type="CDD" id="cd09532">
    <property type="entry name" value="SAM_SLA1_fungal"/>
    <property type="match status" value="1"/>
</dbReference>
<keyword evidence="8" id="KW-0813">Transport</keyword>
<feature type="transmembrane region" description="Helical" evidence="20">
    <location>
        <begin position="206"/>
        <end position="227"/>
    </location>
</feature>
<evidence type="ECO:0000256" key="1">
    <source>
        <dbReference type="ARBA" id="ARBA00004125"/>
    </source>
</evidence>
<dbReference type="GO" id="GO:0042802">
    <property type="term" value="F:identical protein binding"/>
    <property type="evidence" value="ECO:0007669"/>
    <property type="project" value="InterPro"/>
</dbReference>
<dbReference type="GO" id="GO:0005886">
    <property type="term" value="C:plasma membrane"/>
    <property type="evidence" value="ECO:0007669"/>
    <property type="project" value="UniProtKB-SubCell"/>
</dbReference>
<feature type="region of interest" description="Disordered" evidence="19">
    <location>
        <begin position="1198"/>
        <end position="1492"/>
    </location>
</feature>
<feature type="transmembrane region" description="Helical" evidence="20">
    <location>
        <begin position="146"/>
        <end position="166"/>
    </location>
</feature>
<dbReference type="CDD" id="cd11773">
    <property type="entry name" value="SH3_Sla1p_1"/>
    <property type="match status" value="1"/>
</dbReference>
<evidence type="ECO:0000256" key="18">
    <source>
        <dbReference type="PROSITE-ProRule" id="PRU00192"/>
    </source>
</evidence>
<keyword evidence="9" id="KW-0963">Cytoplasm</keyword>
<dbReference type="PANTHER" id="PTHR43791">
    <property type="entry name" value="PERMEASE-RELATED"/>
    <property type="match status" value="1"/>
</dbReference>
<evidence type="ECO:0000256" key="14">
    <source>
        <dbReference type="ARBA" id="ARBA00022989"/>
    </source>
</evidence>
<feature type="transmembrane region" description="Helical" evidence="20">
    <location>
        <begin position="378"/>
        <end position="397"/>
    </location>
</feature>
<evidence type="ECO:0000256" key="4">
    <source>
        <dbReference type="ARBA" id="ARBA00004413"/>
    </source>
</evidence>
<evidence type="ECO:0000256" key="3">
    <source>
        <dbReference type="ARBA" id="ARBA00004141"/>
    </source>
</evidence>
<dbReference type="Pfam" id="PF00018">
    <property type="entry name" value="SH3_1"/>
    <property type="match status" value="2"/>
</dbReference>
<dbReference type="CDD" id="cd11775">
    <property type="entry name" value="SH3_Sla1p_3"/>
    <property type="match status" value="1"/>
</dbReference>
<dbReference type="Proteomes" id="UP000256328">
    <property type="component" value="Unassembled WGS sequence"/>
</dbReference>
<feature type="compositionally biased region" description="Polar residues" evidence="19">
    <location>
        <begin position="1645"/>
        <end position="1655"/>
    </location>
</feature>
<feature type="compositionally biased region" description="Low complexity" evidence="19">
    <location>
        <begin position="1575"/>
        <end position="1588"/>
    </location>
</feature>
<feature type="region of interest" description="Disordered" evidence="19">
    <location>
        <begin position="644"/>
        <end position="754"/>
    </location>
</feature>
<dbReference type="InterPro" id="IPR013182">
    <property type="entry name" value="DUF1720"/>
</dbReference>
<keyword evidence="12" id="KW-0677">Repeat</keyword>
<dbReference type="GO" id="GO:0003779">
    <property type="term" value="F:actin binding"/>
    <property type="evidence" value="ECO:0007669"/>
    <property type="project" value="UniProtKB-KW"/>
</dbReference>
<keyword evidence="10" id="KW-0254">Endocytosis</keyword>
<dbReference type="PROSITE" id="PS50850">
    <property type="entry name" value="MFS"/>
    <property type="match status" value="1"/>
</dbReference>
<feature type="compositionally biased region" description="Low complexity" evidence="19">
    <location>
        <begin position="1603"/>
        <end position="1615"/>
    </location>
</feature>
<keyword evidence="14 20" id="KW-1133">Transmembrane helix</keyword>
<feature type="transmembrane region" description="Helical" evidence="20">
    <location>
        <begin position="172"/>
        <end position="194"/>
    </location>
</feature>
<dbReference type="SUPFAM" id="SSF103473">
    <property type="entry name" value="MFS general substrate transporter"/>
    <property type="match status" value="1"/>
</dbReference>
<dbReference type="GO" id="GO:0010008">
    <property type="term" value="C:endosome membrane"/>
    <property type="evidence" value="ECO:0007669"/>
    <property type="project" value="UniProtKB-SubCell"/>
</dbReference>
<feature type="region of interest" description="Disordered" evidence="19">
    <location>
        <begin position="1"/>
        <end position="27"/>
    </location>
</feature>
<dbReference type="InterPro" id="IPR035800">
    <property type="entry name" value="Sla1_SH3_1"/>
</dbReference>
<evidence type="ECO:0000256" key="20">
    <source>
        <dbReference type="SAM" id="Phobius"/>
    </source>
</evidence>
<evidence type="ECO:0000256" key="5">
    <source>
        <dbReference type="ARBA" id="ARBA00007948"/>
    </source>
</evidence>
<dbReference type="GO" id="GO:0043130">
    <property type="term" value="F:ubiquitin binding"/>
    <property type="evidence" value="ECO:0007669"/>
    <property type="project" value="InterPro"/>
</dbReference>
<feature type="compositionally biased region" description="Polar residues" evidence="19">
    <location>
        <begin position="1359"/>
        <end position="1376"/>
    </location>
</feature>
<dbReference type="Gene3D" id="2.30.30.40">
    <property type="entry name" value="SH3 Domains"/>
    <property type="match status" value="3"/>
</dbReference>
<dbReference type="GO" id="GO:0030479">
    <property type="term" value="C:actin cortical patch"/>
    <property type="evidence" value="ECO:0007669"/>
    <property type="project" value="UniProtKB-SubCell"/>
</dbReference>
<keyword evidence="24" id="KW-1185">Reference proteome</keyword>
<dbReference type="GO" id="GO:0030674">
    <property type="term" value="F:protein-macromolecule adaptor activity"/>
    <property type="evidence" value="ECO:0007669"/>
    <property type="project" value="InterPro"/>
</dbReference>
<keyword evidence="16" id="KW-0009">Actin-binding</keyword>
<keyword evidence="15 20" id="KW-0472">Membrane</keyword>
<comment type="caution">
    <text evidence="23">The sequence shown here is derived from an EMBL/GenBank/DDBJ whole genome shotgun (WGS) entry which is preliminary data.</text>
</comment>
<name>A0A3D8TA59_9HELO</name>
<feature type="compositionally biased region" description="Low complexity" evidence="19">
    <location>
        <begin position="1475"/>
        <end position="1492"/>
    </location>
</feature>
<dbReference type="GO" id="GO:0022857">
    <property type="term" value="F:transmembrane transporter activity"/>
    <property type="evidence" value="ECO:0007669"/>
    <property type="project" value="InterPro"/>
</dbReference>
<feature type="compositionally biased region" description="Low complexity" evidence="19">
    <location>
        <begin position="1290"/>
        <end position="1303"/>
    </location>
</feature>
<evidence type="ECO:0000256" key="16">
    <source>
        <dbReference type="ARBA" id="ARBA00023203"/>
    </source>
</evidence>
<dbReference type="InterPro" id="IPR011701">
    <property type="entry name" value="MFS"/>
</dbReference>
<feature type="compositionally biased region" description="Polar residues" evidence="19">
    <location>
        <begin position="1464"/>
        <end position="1474"/>
    </location>
</feature>
<feature type="transmembrane region" description="Helical" evidence="20">
    <location>
        <begin position="79"/>
        <end position="107"/>
    </location>
</feature>
<feature type="region of interest" description="Disordered" evidence="19">
    <location>
        <begin position="1575"/>
        <end position="1655"/>
    </location>
</feature>
<dbReference type="GO" id="GO:0006897">
    <property type="term" value="P:endocytosis"/>
    <property type="evidence" value="ECO:0007669"/>
    <property type="project" value="UniProtKB-KW"/>
</dbReference>
<protein>
    <recommendedName>
        <fullName evidence="6">Actin cytoskeleton-regulatory complex protein SLA1</fullName>
    </recommendedName>
</protein>
<accession>A0A3D8TA59</accession>
<evidence type="ECO:0000256" key="6">
    <source>
        <dbReference type="ARBA" id="ARBA00020357"/>
    </source>
</evidence>
<feature type="compositionally biased region" description="Basic and acidic residues" evidence="19">
    <location>
        <begin position="1271"/>
        <end position="1286"/>
    </location>
</feature>
<sequence length="1655" mass="179502">MTISSPSANGAGDNNGSSSCCNKSSSKGVGNSIEYGGLDGEDAADHVLAPGQRNSILDEGELSRYQAERKLVRKIDWRLCTISGILLSLNLLDSGIISSASVTSIFVDLGLGVGNRYSVAILVYTVASVTFQLPATVAVRVLGPRVMFTAITLAFGLITMCTAFINTWQQMVVLRLLLGMSQACVFPGLSYLISSWYTRTEQQLRFAFLLTGEVSIIGFGAFSNFGFNHLDGKAGLAGWRWMFLGQGLVAIVIGFTVYWWIVDFPENSQKSFYWLTPEEQELAEMRISEDRGDVKAESFAWSKCLIHFKDPKLYAFSALFFLLNLVSTSLSYFLPIILQSGMGFSSDQAILLSAPPYFYAVIPVILSSIVGDKYRMRGLVIVFNCICTIVGFSMLGFTNQVTVRYVGTYLATGGYVSNWAAMNAYQANNIVGQWKRATFAAAITACNGLGGIAGAFIVRAQEAPSLPISLSPDSGIAGVLNSYWKRPSRDLICGLHPKLGFQVPTTIDAPLELSLRMGFLGVYRAVYDYVPQGESELAITEGDTLYVLEKSGEDDWWKAKKKASGDEDDEPEGLIPNNYVEEAHPTHSARALYDYTRQTDEELSFTEDAKLEVFDTSDPDWILVGLDGEYGFVPANYIELQDEVEAQESEAPAPTPALPRRPTVVEDPEPESPPAQTPAAAIAGIMSARQPTGMPLPPRQPQYTPDASDEEPPTPTLPARPVSQMQAPEVYSPRSPISPGPLASPPYNRNSQRGMDDHVAAHAPAGFHLYNISEMVSVMGKRKKMPTTLGINNATGEIMIAPEKERDGPEQKWTAEKLTHYSIEGKHVFMELVRPSKSLDLHAGAKDTAQEIVAALGDLAGAVRLGGGLREVYDAVNGQGQKKGQVLYDFMAQGDDEVTVAVGDEVYVLDDTKSEEWWQVRRLKNGKEGVVPSSYIEITGTVQTSSSIGLNAGRSVIEQNRLEEERLAKESLKAARREEERGSEVGPGMKLPERGSSLSVQNGNNSGQQHRNGRSDGGSRTKSKPDPAKVRTWTDRSDTFSVEAQFLALKDGKFNLHKLNGVKIAVPIVKMSLADLEYVEKLTGVSLDEDKPLSAVKRQRQAKQESSSSTPTAGATIERSQKPEYDWFQFFLSCDVAVGLCERYAQAFSRDSMDESVLPDIDAVVLRTLGLREGDIIKVMRFLDKKYNRQGGKRSVSFGGEEVMDGESAGGLFSGPGGTLRNNTRKGRPAPAIQTNDVVDPKAFSQDSPAASKPEGVATPLATAPVPAQKDVPRSGFDDDAWDVKPARSQPAAEAPKPAAPAAQPTPPPPQQPSLTGSMQELSLLSQPLEPAKVQPPPPQPQVTQPPPPQAPQQVPQLTGATPSFFTGIGNQQTGLPQQQSNNSQFQPNMNFAQQQQQANIARQRPAPPQFNQGSGGLLPPLPPSRPLSAPQNQSAFAPPPLQPQMTGIQNSSGYQPQIAPPGQSLNDLTAQRLQQQYTAQQQQMQPQMTGFGGQMMPQSTGFNQFTGQQPNGFQAQPFQPQQTGFQPNFMNGQGQNQQFPAIQPQPTGFTSSFPQQQFPQATGVNSFLPPPLQPQQTGAMQPQQTGMNGFGGQSFGQPPQPTQQQAPAPLVPQQTGPPPPVRFGVTGDTKKLMPQATGRRANLAQATPQNPFGF</sequence>
<dbReference type="PANTHER" id="PTHR43791:SF58">
    <property type="entry name" value="TRANSPORTER, PUTATIVE (AFU_ORTHOLOGUE AFUA_8G04470)-RELATED"/>
    <property type="match status" value="1"/>
</dbReference>
<organism evidence="23 24">
    <name type="scientific">Coleophoma crateriformis</name>
    <dbReference type="NCBI Taxonomy" id="565419"/>
    <lineage>
        <taxon>Eukaryota</taxon>
        <taxon>Fungi</taxon>
        <taxon>Dikarya</taxon>
        <taxon>Ascomycota</taxon>
        <taxon>Pezizomycotina</taxon>
        <taxon>Leotiomycetes</taxon>
        <taxon>Helotiales</taxon>
        <taxon>Dermateaceae</taxon>
        <taxon>Coleophoma</taxon>
    </lineage>
</organism>
<comment type="similarity">
    <text evidence="5">Belongs to the SLA1 family.</text>
</comment>
<comment type="subcellular location">
    <subcellularLocation>
        <location evidence="4">Cell membrane</location>
        <topology evidence="4">Peripheral membrane protein</topology>
        <orientation evidence="4">Cytoplasmic side</orientation>
    </subcellularLocation>
    <subcellularLocation>
        <location evidence="2">Cytoplasm</location>
        <location evidence="2">Cytoskeleton</location>
        <location evidence="2">Actin patch</location>
    </subcellularLocation>
    <subcellularLocation>
        <location evidence="1">Endosome membrane</location>
        <topology evidence="1">Peripheral membrane protein</topology>
        <orientation evidence="1">Cytoplasmic side</orientation>
    </subcellularLocation>
    <subcellularLocation>
        <location evidence="3">Membrane</location>
        <topology evidence="3">Multi-pass membrane protein</topology>
    </subcellularLocation>
</comment>
<feature type="region of interest" description="Disordered" evidence="19">
    <location>
        <begin position="1093"/>
        <end position="1117"/>
    </location>
</feature>
<dbReference type="Pfam" id="PF08226">
    <property type="entry name" value="DUF1720"/>
    <property type="match status" value="1"/>
</dbReference>
<keyword evidence="7 18" id="KW-0728">SH3 domain</keyword>
<feature type="transmembrane region" description="Helical" evidence="20">
    <location>
        <begin position="119"/>
        <end position="139"/>
    </location>
</feature>
<feature type="compositionally biased region" description="Basic and acidic residues" evidence="19">
    <location>
        <begin position="1013"/>
        <end position="1032"/>
    </location>
</feature>
<feature type="compositionally biased region" description="Pro residues" evidence="19">
    <location>
        <begin position="1334"/>
        <end position="1351"/>
    </location>
</feature>
<dbReference type="InterPro" id="IPR056996">
    <property type="entry name" value="PH_SLA1"/>
</dbReference>
<evidence type="ECO:0000313" key="23">
    <source>
        <dbReference type="EMBL" id="RDW95281.1"/>
    </source>
</evidence>
<gene>
    <name evidence="23" type="ORF">BP5796_01044</name>
</gene>
<evidence type="ECO:0000256" key="12">
    <source>
        <dbReference type="ARBA" id="ARBA00022737"/>
    </source>
</evidence>
<dbReference type="FunFam" id="2.30.30.40:FF:000256">
    <property type="entry name" value="Actin cytoskeleton-regulatory complex protein SLA1"/>
    <property type="match status" value="1"/>
</dbReference>
<feature type="domain" description="SH3" evidence="21">
    <location>
        <begin position="518"/>
        <end position="585"/>
    </location>
</feature>
<dbReference type="InterPro" id="IPR036028">
    <property type="entry name" value="SH3-like_dom_sf"/>
</dbReference>
<feature type="transmembrane region" description="Helical" evidence="20">
    <location>
        <begin position="403"/>
        <end position="425"/>
    </location>
</feature>
<dbReference type="Pfam" id="PF07690">
    <property type="entry name" value="MFS_1"/>
    <property type="match status" value="1"/>
</dbReference>
<dbReference type="CDD" id="cd11774">
    <property type="entry name" value="SH3_Sla1p_2"/>
    <property type="match status" value="1"/>
</dbReference>
<feature type="compositionally biased region" description="Polar residues" evidence="19">
    <location>
        <begin position="996"/>
        <end position="1010"/>
    </location>
</feature>
<dbReference type="EMBL" id="PDLN01000001">
    <property type="protein sequence ID" value="RDW95281.1"/>
    <property type="molecule type" value="Genomic_DNA"/>
</dbReference>
<feature type="domain" description="SH3" evidence="21">
    <location>
        <begin position="879"/>
        <end position="941"/>
    </location>
</feature>
<evidence type="ECO:0000259" key="22">
    <source>
        <dbReference type="PROSITE" id="PS50850"/>
    </source>
</evidence>
<dbReference type="Pfam" id="PF24081">
    <property type="entry name" value="PH_SLA1"/>
    <property type="match status" value="1"/>
</dbReference>
<evidence type="ECO:0000256" key="9">
    <source>
        <dbReference type="ARBA" id="ARBA00022490"/>
    </source>
</evidence>
<evidence type="ECO:0000256" key="10">
    <source>
        <dbReference type="ARBA" id="ARBA00022583"/>
    </source>
</evidence>
<feature type="compositionally biased region" description="Polar residues" evidence="19">
    <location>
        <begin position="1314"/>
        <end position="1326"/>
    </location>
</feature>
<evidence type="ECO:0000256" key="13">
    <source>
        <dbReference type="ARBA" id="ARBA00022753"/>
    </source>
</evidence>
<dbReference type="InterPro" id="IPR007131">
    <property type="entry name" value="SHD1"/>
</dbReference>
<feature type="compositionally biased region" description="Low complexity" evidence="19">
    <location>
        <begin position="1377"/>
        <end position="1405"/>
    </location>
</feature>
<keyword evidence="11 20" id="KW-0812">Transmembrane</keyword>
<evidence type="ECO:0000256" key="11">
    <source>
        <dbReference type="ARBA" id="ARBA00022692"/>
    </source>
</evidence>
<feature type="compositionally biased region" description="Polar residues" evidence="19">
    <location>
        <begin position="1444"/>
        <end position="1456"/>
    </location>
</feature>
<feature type="compositionally biased region" description="Basic and acidic residues" evidence="19">
    <location>
        <begin position="971"/>
        <end position="983"/>
    </location>
</feature>
<evidence type="ECO:0000256" key="15">
    <source>
        <dbReference type="ARBA" id="ARBA00023136"/>
    </source>
</evidence>
<dbReference type="InterPro" id="IPR001452">
    <property type="entry name" value="SH3_domain"/>
</dbReference>
<dbReference type="Gene3D" id="1.20.1250.20">
    <property type="entry name" value="MFS general substrate transporter like domains"/>
    <property type="match status" value="2"/>
</dbReference>
<feature type="transmembrane region" description="Helical" evidence="20">
    <location>
        <begin position="239"/>
        <end position="261"/>
    </location>
</feature>
<evidence type="ECO:0000256" key="17">
    <source>
        <dbReference type="ARBA" id="ARBA00023212"/>
    </source>
</evidence>
<evidence type="ECO:0000256" key="2">
    <source>
        <dbReference type="ARBA" id="ARBA00004134"/>
    </source>
</evidence>
<proteinExistence type="inferred from homology"/>
<feature type="transmembrane region" description="Helical" evidence="20">
    <location>
        <begin position="350"/>
        <end position="371"/>
    </location>
</feature>
<feature type="domain" description="SH3" evidence="21">
    <location>
        <begin position="586"/>
        <end position="643"/>
    </location>
</feature>
<feature type="domain" description="Major facilitator superfamily (MFS) profile" evidence="22">
    <location>
        <begin position="79"/>
        <end position="490"/>
    </location>
</feature>
<keyword evidence="13" id="KW-0967">Endosome</keyword>
<dbReference type="Pfam" id="PF03983">
    <property type="entry name" value="SHD1"/>
    <property type="match status" value="1"/>
</dbReference>
<feature type="compositionally biased region" description="Low complexity" evidence="19">
    <location>
        <begin position="1257"/>
        <end position="1268"/>
    </location>
</feature>
<dbReference type="PRINTS" id="PR00452">
    <property type="entry name" value="SH3DOMAIN"/>
</dbReference>